<evidence type="ECO:0000313" key="1">
    <source>
        <dbReference type="EMBL" id="KAL1611910.1"/>
    </source>
</evidence>
<protein>
    <submittedName>
        <fullName evidence="1">Uncharacterized protein</fullName>
    </submittedName>
</protein>
<evidence type="ECO:0000313" key="2">
    <source>
        <dbReference type="Proteomes" id="UP001521785"/>
    </source>
</evidence>
<name>A0ABR3S5G8_9PLEO</name>
<sequence>MIIEEVLTTPLSPPSVPSEVRDHNWYHLHKACGHLHKRGRNPVIAYNTQEPWGSQYLPLLLVNKAFTVDTEDVLKRIGRQIRPTLDVILQGDGQFKATWLLVSPPAIETEHLNVSLRTLDCMKVFGDEGDAGMMMKRNANRLLGRLLRRIITDGFSPYAKEGQKIVGTRIHTLRITVVAPTDTKDEELVDEKAPLAARLSEYFSDKKAPLAARLSEYFSLGFFGEMSQKIDAIEIFVDDRKAYGLSSAKDTFVLNWSHKWRRDSAMEE</sequence>
<reference evidence="1 2" key="1">
    <citation type="submission" date="2024-02" db="EMBL/GenBank/DDBJ databases">
        <title>De novo assembly and annotation of 12 fungi associated with fruit tree decline syndrome in Ontario, Canada.</title>
        <authorList>
            <person name="Sulman M."/>
            <person name="Ellouze W."/>
            <person name="Ilyukhin E."/>
        </authorList>
    </citation>
    <scope>NUCLEOTIDE SEQUENCE [LARGE SCALE GENOMIC DNA]</scope>
    <source>
        <strain evidence="1 2">M42-189</strain>
    </source>
</reference>
<dbReference type="EMBL" id="JAKJXO020000001">
    <property type="protein sequence ID" value="KAL1611910.1"/>
    <property type="molecule type" value="Genomic_DNA"/>
</dbReference>
<gene>
    <name evidence="1" type="ORF">SLS60_000132</name>
</gene>
<dbReference type="Proteomes" id="UP001521785">
    <property type="component" value="Unassembled WGS sequence"/>
</dbReference>
<comment type="caution">
    <text evidence="1">The sequence shown here is derived from an EMBL/GenBank/DDBJ whole genome shotgun (WGS) entry which is preliminary data.</text>
</comment>
<organism evidence="1 2">
    <name type="scientific">Paraconiothyrium brasiliense</name>
    <dbReference type="NCBI Taxonomy" id="300254"/>
    <lineage>
        <taxon>Eukaryota</taxon>
        <taxon>Fungi</taxon>
        <taxon>Dikarya</taxon>
        <taxon>Ascomycota</taxon>
        <taxon>Pezizomycotina</taxon>
        <taxon>Dothideomycetes</taxon>
        <taxon>Pleosporomycetidae</taxon>
        <taxon>Pleosporales</taxon>
        <taxon>Massarineae</taxon>
        <taxon>Didymosphaeriaceae</taxon>
        <taxon>Paraconiothyrium</taxon>
    </lineage>
</organism>
<accession>A0ABR3S5G8</accession>
<proteinExistence type="predicted"/>
<keyword evidence="2" id="KW-1185">Reference proteome</keyword>